<sequence>MTWISLLPKRATASIATSVAAKANGGDEGSVDVEGGKVRHADFTVDGTAWMWEPTSTGGAPDPTVAKNGKTYAVAGAVR</sequence>
<dbReference type="AlphaFoldDB" id="U1LN41"/>
<name>U1LN41_SEGRC</name>
<accession>U1LN41</accession>
<dbReference type="Proteomes" id="UP000004816">
    <property type="component" value="Unassembled WGS sequence"/>
</dbReference>
<dbReference type="EMBL" id="ACZI02000001">
    <property type="protein sequence ID" value="ERG69361.1"/>
    <property type="molecule type" value="Genomic_DNA"/>
</dbReference>
<evidence type="ECO:0000313" key="2">
    <source>
        <dbReference type="Proteomes" id="UP000004816"/>
    </source>
</evidence>
<dbReference type="STRING" id="679197.HMPREF9336_04057"/>
<evidence type="ECO:0000313" key="1">
    <source>
        <dbReference type="EMBL" id="ERG69361.1"/>
    </source>
</evidence>
<dbReference type="OrthoDB" id="4727277at2"/>
<dbReference type="HOGENOM" id="CLU_2604055_0_0_11"/>
<gene>
    <name evidence="1" type="ORF">HMPREF9336_04057</name>
</gene>
<proteinExistence type="predicted"/>
<keyword evidence="2" id="KW-1185">Reference proteome</keyword>
<reference evidence="1 2" key="1">
    <citation type="journal article" date="2011" name="Stand. Genomic Sci.">
        <title>High quality draft genome sequence of Segniliparus rugosus CDC 945(T)= (ATCC BAA-974(T)).</title>
        <authorList>
            <person name="Earl A.M."/>
            <person name="Desjardins C.A."/>
            <person name="Fitzgerald M.G."/>
            <person name="Arachchi H.M."/>
            <person name="Zeng Q."/>
            <person name="Mehta T."/>
            <person name="Griggs A."/>
            <person name="Birren B.W."/>
            <person name="Toney N.C."/>
            <person name="Carr J."/>
            <person name="Posey J."/>
            <person name="Butler W.R."/>
        </authorList>
    </citation>
    <scope>NUCLEOTIDE SEQUENCE [LARGE SCALE GENOMIC DNA]</scope>
    <source>
        <strain evidence="2">ATCC BAA-974 / DSM 45345 / CCUG 50838 / CIP 108380 / JCM 13579 / CDC 945</strain>
    </source>
</reference>
<comment type="caution">
    <text evidence="1">The sequence shown here is derived from an EMBL/GenBank/DDBJ whole genome shotgun (WGS) entry which is preliminary data.</text>
</comment>
<organism evidence="1 2">
    <name type="scientific">Segniliparus rugosus (strain ATCC BAA-974 / DSM 45345 / CCUG 50838 / CIP 108380 / JCM 13579 / CDC 945)</name>
    <dbReference type="NCBI Taxonomy" id="679197"/>
    <lineage>
        <taxon>Bacteria</taxon>
        <taxon>Bacillati</taxon>
        <taxon>Actinomycetota</taxon>
        <taxon>Actinomycetes</taxon>
        <taxon>Mycobacteriales</taxon>
        <taxon>Segniliparaceae</taxon>
        <taxon>Segniliparus</taxon>
    </lineage>
</organism>
<protein>
    <submittedName>
        <fullName evidence="1">Uncharacterized protein</fullName>
    </submittedName>
</protein>
<dbReference type="RefSeq" id="WP_021029841.1">
    <property type="nucleotide sequence ID" value="NZ_KI391953.1"/>
</dbReference>